<keyword evidence="3" id="KW-1185">Reference proteome</keyword>
<sequence>MLFVALGVAVAALAVVLVMEFTGGGGARQAVPAAYQVYSSGESTEMLASREDDPRPLAESEVFERGNEKIDSQGLEFTLTAKALDDTCANAVWGDALVAALEEADCTQVARGGYTSADHVGVAAMFKLRDTEAAQAVAAAMELPEGEEAEPSGFLVPPSTDEPFDKLGSGYSAAEATVNGHYLVVTWVQPLASTSPEEREDLTSPLIALGNFDFPLYRRVLERESVLGVEGGAAESSGAEAGTTGTDAAPGTEGGTLDGTGTEVPVG</sequence>
<protein>
    <submittedName>
        <fullName evidence="2">Uncharacterized protein</fullName>
    </submittedName>
</protein>
<reference evidence="2 3" key="1">
    <citation type="submission" date="2017-02" db="EMBL/GenBank/DDBJ databases">
        <authorList>
            <person name="Peterson S.W."/>
        </authorList>
    </citation>
    <scope>NUCLEOTIDE SEQUENCE [LARGE SCALE GENOMIC DNA]</scope>
    <source>
        <strain evidence="2 3">DSM 45154</strain>
    </source>
</reference>
<evidence type="ECO:0000313" key="2">
    <source>
        <dbReference type="EMBL" id="SJZ44982.1"/>
    </source>
</evidence>
<proteinExistence type="predicted"/>
<dbReference type="AlphaFoldDB" id="A0A1T4KRE3"/>
<evidence type="ECO:0000313" key="3">
    <source>
        <dbReference type="Proteomes" id="UP000190637"/>
    </source>
</evidence>
<name>A0A1T4KRE3_9ACTN</name>
<organism evidence="2 3">
    <name type="scientific">Marinactinospora thermotolerans DSM 45154</name>
    <dbReference type="NCBI Taxonomy" id="1122192"/>
    <lineage>
        <taxon>Bacteria</taxon>
        <taxon>Bacillati</taxon>
        <taxon>Actinomycetota</taxon>
        <taxon>Actinomycetes</taxon>
        <taxon>Streptosporangiales</taxon>
        <taxon>Nocardiopsidaceae</taxon>
        <taxon>Marinactinospora</taxon>
    </lineage>
</organism>
<evidence type="ECO:0000256" key="1">
    <source>
        <dbReference type="SAM" id="MobiDB-lite"/>
    </source>
</evidence>
<feature type="compositionally biased region" description="Low complexity" evidence="1">
    <location>
        <begin position="232"/>
        <end position="251"/>
    </location>
</feature>
<dbReference type="OrthoDB" id="3468003at2"/>
<dbReference type="RefSeq" id="WP_144290660.1">
    <property type="nucleotide sequence ID" value="NZ_FUWS01000001.1"/>
</dbReference>
<gene>
    <name evidence="2" type="ORF">SAMN02745673_00505</name>
</gene>
<dbReference type="EMBL" id="FUWS01000001">
    <property type="protein sequence ID" value="SJZ44982.1"/>
    <property type="molecule type" value="Genomic_DNA"/>
</dbReference>
<dbReference type="STRING" id="1122192.SAMN02745673_00505"/>
<dbReference type="Proteomes" id="UP000190637">
    <property type="component" value="Unassembled WGS sequence"/>
</dbReference>
<accession>A0A1T4KRE3</accession>
<feature type="region of interest" description="Disordered" evidence="1">
    <location>
        <begin position="230"/>
        <end position="267"/>
    </location>
</feature>